<evidence type="ECO:0000313" key="17">
    <source>
        <dbReference type="Proteomes" id="UP000372533"/>
    </source>
</evidence>
<evidence type="ECO:0000313" key="16">
    <source>
        <dbReference type="Proteomes" id="UP000189137"/>
    </source>
</evidence>
<dbReference type="Gene3D" id="3.40.50.10240">
    <property type="entry name" value="Thiamin pyrophosphokinase, catalytic domain"/>
    <property type="match status" value="1"/>
</dbReference>
<dbReference type="EMBL" id="FUPS01000001">
    <property type="protein sequence ID" value="SJR80366.1"/>
    <property type="molecule type" value="Genomic_DNA"/>
</dbReference>
<feature type="domain" description="SteA-like C-terminal" evidence="7">
    <location>
        <begin position="320"/>
        <end position="370"/>
    </location>
</feature>
<feature type="domain" description="Thiamin pyrophosphokinase catalytic" evidence="6">
    <location>
        <begin position="193"/>
        <end position="233"/>
    </location>
</feature>
<dbReference type="InterPro" id="IPR036759">
    <property type="entry name" value="TPK_catalytic_sf"/>
</dbReference>
<dbReference type="EMBL" id="LK932392">
    <property type="protein sequence ID" value="CDS85958.1"/>
    <property type="molecule type" value="Genomic_DNA"/>
</dbReference>
<evidence type="ECO:0000313" key="12">
    <source>
        <dbReference type="EMBL" id="HBH2618906.1"/>
    </source>
</evidence>
<dbReference type="NCBIfam" id="NF040608">
    <property type="entry name" value="division_SteA"/>
    <property type="match status" value="1"/>
</dbReference>
<evidence type="ECO:0000256" key="5">
    <source>
        <dbReference type="SAM" id="Phobius"/>
    </source>
</evidence>
<dbReference type="Proteomes" id="UP000878956">
    <property type="component" value="Unassembled WGS sequence"/>
</dbReference>
<keyword evidence="5" id="KW-0472">Membrane</keyword>
<dbReference type="Pfam" id="PF12555">
    <property type="entry name" value="SteA-like_C"/>
    <property type="match status" value="1"/>
</dbReference>
<evidence type="ECO:0000259" key="6">
    <source>
        <dbReference type="Pfam" id="PF04263"/>
    </source>
</evidence>
<evidence type="ECO:0000313" key="8">
    <source>
        <dbReference type="EMBL" id="CDS85958.1"/>
    </source>
</evidence>
<evidence type="ECO:0000313" key="15">
    <source>
        <dbReference type="EMBL" id="VHX95222.1"/>
    </source>
</evidence>
<dbReference type="GeneID" id="66353626"/>
<proteinExistence type="predicted"/>
<dbReference type="OMA" id="MIVGDMD"/>
<evidence type="ECO:0000256" key="4">
    <source>
        <dbReference type="ARBA" id="ARBA00022840"/>
    </source>
</evidence>
<evidence type="ECO:0000313" key="11">
    <source>
        <dbReference type="EMBL" id="HBH1542143.1"/>
    </source>
</evidence>
<dbReference type="Proteomes" id="UP000411588">
    <property type="component" value="Unassembled WGS sequence"/>
</dbReference>
<dbReference type="InterPro" id="IPR047795">
    <property type="entry name" value="Put_SteA-like"/>
</dbReference>
<dbReference type="GO" id="GO:0004788">
    <property type="term" value="F:thiamine diphosphokinase activity"/>
    <property type="evidence" value="ECO:0007669"/>
    <property type="project" value="InterPro"/>
</dbReference>
<dbReference type="EMBL" id="CAADAN010000004">
    <property type="protein sequence ID" value="VFD31186.1"/>
    <property type="molecule type" value="Genomic_DNA"/>
</dbReference>
<dbReference type="GO" id="GO:0009229">
    <property type="term" value="P:thiamine diphosphate biosynthetic process"/>
    <property type="evidence" value="ECO:0007669"/>
    <property type="project" value="InterPro"/>
</dbReference>
<dbReference type="EMBL" id="CAAJVP010000002">
    <property type="protein sequence ID" value="VHX95222.1"/>
    <property type="molecule type" value="Genomic_DNA"/>
</dbReference>
<keyword evidence="4" id="KW-0067">ATP-binding</keyword>
<keyword evidence="3 9" id="KW-0418">Kinase</keyword>
<dbReference type="EMBL" id="LK933183">
    <property type="protein sequence ID" value="CDT47631.1"/>
    <property type="molecule type" value="Genomic_DNA"/>
</dbReference>
<evidence type="ECO:0000256" key="3">
    <source>
        <dbReference type="ARBA" id="ARBA00022777"/>
    </source>
</evidence>
<dbReference type="SUPFAM" id="SSF63999">
    <property type="entry name" value="Thiamin pyrophosphokinase, catalytic domain"/>
    <property type="match status" value="1"/>
</dbReference>
<reference evidence="11" key="4">
    <citation type="submission" date="2021-06" db="EMBL/GenBank/DDBJ databases">
        <authorList>
            <consortium name="NCBI Pathogen Detection Project"/>
        </authorList>
    </citation>
    <scope>NUCLEOTIDE SEQUENCE</scope>
    <source>
        <strain evidence="12">Clostridioides</strain>
        <strain evidence="11">HN1000</strain>
    </source>
</reference>
<dbReference type="AlphaFoldDB" id="A0A031WIJ1"/>
<protein>
    <submittedName>
        <fullName evidence="9 14">Pyrophosphokinase</fullName>
    </submittedName>
    <submittedName>
        <fullName evidence="13">Thiamine pyrophosphokinase</fullName>
    </submittedName>
</protein>
<dbReference type="GO" id="GO:0005524">
    <property type="term" value="F:ATP binding"/>
    <property type="evidence" value="ECO:0007669"/>
    <property type="project" value="UniProtKB-KW"/>
</dbReference>
<accession>A0A031WIJ1</accession>
<feature type="transmembrane region" description="Helical" evidence="5">
    <location>
        <begin position="334"/>
        <end position="356"/>
    </location>
</feature>
<dbReference type="InterPro" id="IPR022215">
    <property type="entry name" value="SteA-like_C"/>
</dbReference>
<gene>
    <name evidence="10" type="ORF">BN1095_500022</name>
    <name evidence="9" type="ORF">BN1096_560122</name>
    <name evidence="8" type="ORF">BN1097_540124</name>
    <name evidence="11" type="ORF">KRM00_001621</name>
    <name evidence="12" type="ORF">KRQ00_000634</name>
    <name evidence="15" type="ORF">SAMEA1402366_00492</name>
    <name evidence="14" type="ORF">SAMEA1402399_01537</name>
    <name evidence="13" type="ORF">SAMEA3375112_00122</name>
</gene>
<keyword evidence="5" id="KW-0812">Transmembrane</keyword>
<reference evidence="13 16" key="2">
    <citation type="submission" date="2017-02" db="EMBL/GenBank/DDBJ databases">
        <authorList>
            <consortium name="Pathogen Informatics"/>
        </authorList>
    </citation>
    <scope>NUCLEOTIDE SEQUENCE [LARGE SCALE GENOMIC DNA]</scope>
    <source>
        <strain evidence="14">Clo34</strain>
        <strain evidence="18">clo34</strain>
        <strain evidence="17">tl291</strain>
        <strain evidence="15">Tl291</strain>
        <strain evidence="13 16">VRECD0157</strain>
    </source>
</reference>
<keyword evidence="2" id="KW-0547">Nucleotide-binding</keyword>
<evidence type="ECO:0000313" key="10">
    <source>
        <dbReference type="EMBL" id="CDT47631.1"/>
    </source>
</evidence>
<keyword evidence="5" id="KW-1133">Transmembrane helix</keyword>
<reference evidence="11" key="3">
    <citation type="journal article" date="2018" name="Genome Biol.">
        <title>SKESA: strategic k-mer extension for scrupulous assemblies.</title>
        <authorList>
            <person name="Souvorov A."/>
            <person name="Agarwala R."/>
            <person name="Lipman D.J."/>
        </authorList>
    </citation>
    <scope>NUCLEOTIDE SEQUENCE</scope>
    <source>
        <strain evidence="12">Clostridioides</strain>
        <strain evidence="11">HN1000</strain>
    </source>
</reference>
<keyword evidence="1" id="KW-0808">Transferase</keyword>
<evidence type="ECO:0000313" key="13">
    <source>
        <dbReference type="EMBL" id="SJR80366.1"/>
    </source>
</evidence>
<evidence type="ECO:0000256" key="2">
    <source>
        <dbReference type="ARBA" id="ARBA00022741"/>
    </source>
</evidence>
<dbReference type="Pfam" id="PF04263">
    <property type="entry name" value="TPK_catalytic"/>
    <property type="match status" value="1"/>
</dbReference>
<dbReference type="PATRIC" id="fig|1496.1371.peg.2062"/>
<dbReference type="RefSeq" id="WP_003428389.1">
    <property type="nucleotide sequence ID" value="NZ_AP025558.1"/>
</dbReference>
<organism evidence="9">
    <name type="scientific">Clostridioides difficile</name>
    <name type="common">Peptoclostridium difficile</name>
    <dbReference type="NCBI Taxonomy" id="1496"/>
    <lineage>
        <taxon>Bacteria</taxon>
        <taxon>Bacillati</taxon>
        <taxon>Bacillota</taxon>
        <taxon>Clostridia</taxon>
        <taxon>Peptostreptococcales</taxon>
        <taxon>Peptostreptococcaceae</taxon>
        <taxon>Clostridioides</taxon>
    </lineage>
</organism>
<dbReference type="Proteomes" id="UP000879542">
    <property type="component" value="Unassembled WGS sequence"/>
</dbReference>
<sequence length="373" mass="41148">MRVEAPIKVDRKTKKLAKRVESGEIAVINHIDIDEVAANSLVEAKIKLVINAAPSISGRYPNKGPGILTENNILIIDNVGEELFEELKEGETIEVVDGKIYRKGKFLGAGEVLDKYEVSHQIKAAYENLAVELDRFIDNTIDYAKKEKGFILGEVEIPKVKTNYANKHVLIVVRGQDYKEDLSTMLSYIEEVKPVLVGVDGGADALIEFGYTPDVIVGDMDSVSDEALKKASEIVVHAYTDGRAPGLKRVEELGLDAVVFPAPGTSEDIAMLIAYEYKAELIVAVGTHSNMIDFLEKGRKGMASTFLVRLKIGSKLIDAKGVNLLYRSKLKIKYIWALIATALFPVLVVASLSPGVQQFIQLMQLKFRVLLQM</sequence>
<dbReference type="Proteomes" id="UP000189137">
    <property type="component" value="Unassembled WGS sequence"/>
</dbReference>
<name>A0A031WIJ1_CLODI</name>
<dbReference type="EMBL" id="LK932509">
    <property type="protein sequence ID" value="CDS86407.1"/>
    <property type="molecule type" value="Genomic_DNA"/>
</dbReference>
<evidence type="ECO:0000313" key="14">
    <source>
        <dbReference type="EMBL" id="VFD31186.1"/>
    </source>
</evidence>
<reference evidence="9" key="1">
    <citation type="submission" date="2014-07" db="EMBL/GenBank/DDBJ databases">
        <authorList>
            <person name="Monot Marc"/>
        </authorList>
    </citation>
    <scope>NUCLEOTIDE SEQUENCE</scope>
    <source>
        <strain evidence="10">7032989</strain>
        <strain evidence="8">7032994</strain>
    </source>
</reference>
<evidence type="ECO:0000259" key="7">
    <source>
        <dbReference type="Pfam" id="PF12555"/>
    </source>
</evidence>
<dbReference type="EMBL" id="DAEQIJ010000002">
    <property type="protein sequence ID" value="HBH2618906.1"/>
    <property type="molecule type" value="Genomic_DNA"/>
</dbReference>
<evidence type="ECO:0000313" key="18">
    <source>
        <dbReference type="Proteomes" id="UP000411588"/>
    </source>
</evidence>
<dbReference type="KEGG" id="pdf:CD630DERM_12150"/>
<dbReference type="EMBL" id="DAEPXK010000013">
    <property type="protein sequence ID" value="HBH1542143.1"/>
    <property type="molecule type" value="Genomic_DNA"/>
</dbReference>
<evidence type="ECO:0000256" key="1">
    <source>
        <dbReference type="ARBA" id="ARBA00022679"/>
    </source>
</evidence>
<dbReference type="InterPro" id="IPR007371">
    <property type="entry name" value="TPK_catalytic"/>
</dbReference>
<dbReference type="GO" id="GO:0016301">
    <property type="term" value="F:kinase activity"/>
    <property type="evidence" value="ECO:0007669"/>
    <property type="project" value="UniProtKB-KW"/>
</dbReference>
<evidence type="ECO:0000313" key="9">
    <source>
        <dbReference type="EMBL" id="CDS86407.1"/>
    </source>
</evidence>
<dbReference type="Proteomes" id="UP000372533">
    <property type="component" value="Unassembled WGS sequence"/>
</dbReference>